<gene>
    <name evidence="13" type="ORF">A2773_03015</name>
</gene>
<evidence type="ECO:0000313" key="14">
    <source>
        <dbReference type="Proteomes" id="UP000177383"/>
    </source>
</evidence>
<organism evidence="13 14">
    <name type="scientific">Candidatus Gottesmanbacteria bacterium RIFCSPHIGHO2_01_FULL_39_10</name>
    <dbReference type="NCBI Taxonomy" id="1798375"/>
    <lineage>
        <taxon>Bacteria</taxon>
        <taxon>Candidatus Gottesmaniibacteriota</taxon>
    </lineage>
</organism>
<feature type="non-terminal residue" evidence="13">
    <location>
        <position position="330"/>
    </location>
</feature>
<dbReference type="InterPro" id="IPR015824">
    <property type="entry name" value="Phosphoglycerate_kinase_N"/>
</dbReference>
<dbReference type="Proteomes" id="UP000177383">
    <property type="component" value="Unassembled WGS sequence"/>
</dbReference>
<keyword evidence="8 12" id="KW-0418">Kinase</keyword>
<feature type="binding site" evidence="10">
    <location>
        <begin position="60"/>
        <end position="63"/>
    </location>
    <ligand>
        <name>substrate</name>
    </ligand>
</feature>
<dbReference type="PANTHER" id="PTHR11406:SF23">
    <property type="entry name" value="PHOSPHOGLYCERATE KINASE 1, CHLOROPLASTIC-RELATED"/>
    <property type="match status" value="1"/>
</dbReference>
<evidence type="ECO:0000256" key="3">
    <source>
        <dbReference type="ARBA" id="ARBA00008982"/>
    </source>
</evidence>
<accession>A0A1F5ZPS3</accession>
<feature type="binding site" evidence="10">
    <location>
        <begin position="22"/>
        <end position="24"/>
    </location>
    <ligand>
        <name>substrate</name>
    </ligand>
</feature>
<dbReference type="Pfam" id="PF00162">
    <property type="entry name" value="PGK"/>
    <property type="match status" value="1"/>
</dbReference>
<comment type="similarity">
    <text evidence="3 12">Belongs to the phosphoglycerate kinase family.</text>
</comment>
<keyword evidence="7" id="KW-0547">Nucleotide-binding</keyword>
<evidence type="ECO:0000256" key="8">
    <source>
        <dbReference type="ARBA" id="ARBA00022777"/>
    </source>
</evidence>
<proteinExistence type="inferred from homology"/>
<dbReference type="Gene3D" id="3.40.50.1260">
    <property type="entry name" value="Phosphoglycerate kinase, N-terminal domain"/>
    <property type="match status" value="2"/>
</dbReference>
<evidence type="ECO:0000256" key="1">
    <source>
        <dbReference type="ARBA" id="ARBA00000642"/>
    </source>
</evidence>
<dbReference type="PIRSF" id="PIRSF000724">
    <property type="entry name" value="Pgk"/>
    <property type="match status" value="1"/>
</dbReference>
<dbReference type="InterPro" id="IPR036043">
    <property type="entry name" value="Phosphoglycerate_kinase_sf"/>
</dbReference>
<evidence type="ECO:0000256" key="9">
    <source>
        <dbReference type="ARBA" id="ARBA00022840"/>
    </source>
</evidence>
<dbReference type="GO" id="GO:0006094">
    <property type="term" value="P:gluconeogenesis"/>
    <property type="evidence" value="ECO:0007669"/>
    <property type="project" value="TreeGrafter"/>
</dbReference>
<comment type="caution">
    <text evidence="13">The sequence shown here is derived from an EMBL/GenBank/DDBJ whole genome shotgun (WGS) entry which is preliminary data.</text>
</comment>
<feature type="binding site" evidence="11">
    <location>
        <position position="203"/>
    </location>
    <ligand>
        <name>ATP</name>
        <dbReference type="ChEBI" id="CHEBI:30616"/>
    </ligand>
</feature>
<dbReference type="InterPro" id="IPR001576">
    <property type="entry name" value="Phosphoglycerate_kinase"/>
</dbReference>
<feature type="binding site" evidence="10">
    <location>
        <position position="37"/>
    </location>
    <ligand>
        <name>(2R)-3-phosphoglycerate</name>
        <dbReference type="ChEBI" id="CHEBI:58272"/>
    </ligand>
</feature>
<feature type="binding site" evidence="11">
    <location>
        <position position="324"/>
    </location>
    <ligand>
        <name>ATP</name>
        <dbReference type="ChEBI" id="CHEBI:30616"/>
    </ligand>
</feature>
<feature type="binding site" evidence="10">
    <location>
        <position position="153"/>
    </location>
    <ligand>
        <name>(2R)-3-phosphoglycerate</name>
        <dbReference type="ChEBI" id="CHEBI:58272"/>
    </ligand>
</feature>
<dbReference type="SUPFAM" id="SSF53748">
    <property type="entry name" value="Phosphoglycerate kinase"/>
    <property type="match status" value="1"/>
</dbReference>
<comment type="pathway">
    <text evidence="2">Carbohydrate degradation; glycolysis; pyruvate from D-glyceraldehyde 3-phosphate: step 2/5.</text>
</comment>
<evidence type="ECO:0000256" key="4">
    <source>
        <dbReference type="ARBA" id="ARBA00013061"/>
    </source>
</evidence>
<dbReference type="FunFam" id="3.40.50.1260:FF:000006">
    <property type="entry name" value="Phosphoglycerate kinase"/>
    <property type="match status" value="1"/>
</dbReference>
<dbReference type="EC" id="2.7.2.3" evidence="4 12"/>
<dbReference type="EMBL" id="MFJE01000020">
    <property type="protein sequence ID" value="OGG14383.1"/>
    <property type="molecule type" value="Genomic_DNA"/>
</dbReference>
<dbReference type="GO" id="GO:0005524">
    <property type="term" value="F:ATP binding"/>
    <property type="evidence" value="ECO:0007669"/>
    <property type="project" value="UniProtKB-KW"/>
</dbReference>
<dbReference type="GO" id="GO:0005829">
    <property type="term" value="C:cytosol"/>
    <property type="evidence" value="ECO:0007669"/>
    <property type="project" value="TreeGrafter"/>
</dbReference>
<evidence type="ECO:0000256" key="7">
    <source>
        <dbReference type="ARBA" id="ARBA00022741"/>
    </source>
</evidence>
<evidence type="ECO:0000256" key="6">
    <source>
        <dbReference type="ARBA" id="ARBA00022679"/>
    </source>
</evidence>
<reference evidence="13 14" key="1">
    <citation type="journal article" date="2016" name="Nat. Commun.">
        <title>Thousands of microbial genomes shed light on interconnected biogeochemical processes in an aquifer system.</title>
        <authorList>
            <person name="Anantharaman K."/>
            <person name="Brown C.T."/>
            <person name="Hug L.A."/>
            <person name="Sharon I."/>
            <person name="Castelle C.J."/>
            <person name="Probst A.J."/>
            <person name="Thomas B.C."/>
            <person name="Singh A."/>
            <person name="Wilkins M.J."/>
            <person name="Karaoz U."/>
            <person name="Brodie E.L."/>
            <person name="Williams K.H."/>
            <person name="Hubbard S.S."/>
            <person name="Banfield J.F."/>
        </authorList>
    </citation>
    <scope>NUCLEOTIDE SEQUENCE [LARGE SCALE GENOMIC DNA]</scope>
</reference>
<sequence length="330" mass="37006">MRKKNIKDIKDLRGKKVFLRVDFNVSLNNGDVANDTRIVEALPTIKYLLSKGAKLVIASHLGRPKGKVDPKYSMLPVVMRTEKHLGKKIHFIPQYWKEEALGKIQLALGDGDIVMIDNLRYQPGEEKNDKKFAKHLASMADIFVNDAFAATHRAHASIVGIPEYLPAYAGFLLEKEIDVISKVLEKPARPMVAIIGGAKTPEKIAVINKLLEVGDTVLLGGAIANTFLAAWGYGMGRSIVDHEMIEMARVIFWKTTREHFALILPEDVIISDEMRLKEPKIVRHDQVANDAVIYDIGPATCKYYKQIMSTAKTILWNGPMGLFEDKRFAQ</sequence>
<evidence type="ECO:0000256" key="5">
    <source>
        <dbReference type="ARBA" id="ARBA00016471"/>
    </source>
</evidence>
<evidence type="ECO:0000256" key="2">
    <source>
        <dbReference type="ARBA" id="ARBA00004838"/>
    </source>
</evidence>
<evidence type="ECO:0000256" key="10">
    <source>
        <dbReference type="PIRSR" id="PIRSR000724-1"/>
    </source>
</evidence>
<keyword evidence="6 12" id="KW-0808">Transferase</keyword>
<dbReference type="GO" id="GO:0043531">
    <property type="term" value="F:ADP binding"/>
    <property type="evidence" value="ECO:0007669"/>
    <property type="project" value="TreeGrafter"/>
</dbReference>
<keyword evidence="9 11" id="KW-0067">ATP-binding</keyword>
<dbReference type="GO" id="GO:0004618">
    <property type="term" value="F:phosphoglycerate kinase activity"/>
    <property type="evidence" value="ECO:0007669"/>
    <property type="project" value="UniProtKB-EC"/>
</dbReference>
<dbReference type="AlphaFoldDB" id="A0A1F5ZPS3"/>
<evidence type="ECO:0000256" key="12">
    <source>
        <dbReference type="RuleBase" id="RU000532"/>
    </source>
</evidence>
<name>A0A1F5ZPS3_9BACT</name>
<evidence type="ECO:0000313" key="13">
    <source>
        <dbReference type="EMBL" id="OGG14383.1"/>
    </source>
</evidence>
<comment type="catalytic activity">
    <reaction evidence="1 12">
        <text>(2R)-3-phosphoglycerate + ATP = (2R)-3-phospho-glyceroyl phosphate + ADP</text>
        <dbReference type="Rhea" id="RHEA:14801"/>
        <dbReference type="ChEBI" id="CHEBI:30616"/>
        <dbReference type="ChEBI" id="CHEBI:57604"/>
        <dbReference type="ChEBI" id="CHEBI:58272"/>
        <dbReference type="ChEBI" id="CHEBI:456216"/>
        <dbReference type="EC" id="2.7.2.3"/>
    </reaction>
</comment>
<evidence type="ECO:0000256" key="11">
    <source>
        <dbReference type="PIRSR" id="PIRSR000724-2"/>
    </source>
</evidence>
<dbReference type="STRING" id="1798375.A2773_03015"/>
<dbReference type="GO" id="GO:0006096">
    <property type="term" value="P:glycolytic process"/>
    <property type="evidence" value="ECO:0007669"/>
    <property type="project" value="InterPro"/>
</dbReference>
<protein>
    <recommendedName>
        <fullName evidence="5 12">Phosphoglycerate kinase</fullName>
        <ecNumber evidence="4 12">2.7.2.3</ecNumber>
    </recommendedName>
</protein>
<dbReference type="PRINTS" id="PR00477">
    <property type="entry name" value="PHGLYCKINASE"/>
</dbReference>
<dbReference type="PANTHER" id="PTHR11406">
    <property type="entry name" value="PHOSPHOGLYCERATE KINASE"/>
    <property type="match status" value="1"/>
</dbReference>
<feature type="binding site" evidence="10">
    <location>
        <position position="120"/>
    </location>
    <ligand>
        <name>(2R)-3-phosphoglycerate</name>
        <dbReference type="ChEBI" id="CHEBI:58272"/>
    </ligand>
</feature>